<dbReference type="Pfam" id="PF00439">
    <property type="entry name" value="Bromodomain"/>
    <property type="match status" value="1"/>
</dbReference>
<evidence type="ECO:0000313" key="6">
    <source>
        <dbReference type="Proteomes" id="UP000237347"/>
    </source>
</evidence>
<evidence type="ECO:0000256" key="1">
    <source>
        <dbReference type="ARBA" id="ARBA00023117"/>
    </source>
</evidence>
<dbReference type="SMART" id="SM00297">
    <property type="entry name" value="BROMO"/>
    <property type="match status" value="1"/>
</dbReference>
<dbReference type="InterPro" id="IPR001487">
    <property type="entry name" value="Bromodomain"/>
</dbReference>
<organism evidence="5 6">
    <name type="scientific">Quercus suber</name>
    <name type="common">Cork oak</name>
    <dbReference type="NCBI Taxonomy" id="58331"/>
    <lineage>
        <taxon>Eukaryota</taxon>
        <taxon>Viridiplantae</taxon>
        <taxon>Streptophyta</taxon>
        <taxon>Embryophyta</taxon>
        <taxon>Tracheophyta</taxon>
        <taxon>Spermatophyta</taxon>
        <taxon>Magnoliopsida</taxon>
        <taxon>eudicotyledons</taxon>
        <taxon>Gunneridae</taxon>
        <taxon>Pentapetalae</taxon>
        <taxon>rosids</taxon>
        <taxon>fabids</taxon>
        <taxon>Fagales</taxon>
        <taxon>Fagaceae</taxon>
        <taxon>Quercus</taxon>
    </lineage>
</organism>
<keyword evidence="1 2" id="KW-0103">Bromodomain</keyword>
<dbReference type="EMBL" id="PKMF04000018">
    <property type="protein sequence ID" value="KAK7858657.1"/>
    <property type="molecule type" value="Genomic_DNA"/>
</dbReference>
<accession>A0AAW0M757</accession>
<dbReference type="PROSITE" id="PS50014">
    <property type="entry name" value="BROMODOMAIN_2"/>
    <property type="match status" value="1"/>
</dbReference>
<evidence type="ECO:0000259" key="4">
    <source>
        <dbReference type="PROSITE" id="PS50014"/>
    </source>
</evidence>
<proteinExistence type="predicted"/>
<reference evidence="5 6" key="1">
    <citation type="journal article" date="2018" name="Sci. Data">
        <title>The draft genome sequence of cork oak.</title>
        <authorList>
            <person name="Ramos A.M."/>
            <person name="Usie A."/>
            <person name="Barbosa P."/>
            <person name="Barros P.M."/>
            <person name="Capote T."/>
            <person name="Chaves I."/>
            <person name="Simoes F."/>
            <person name="Abreu I."/>
            <person name="Carrasquinho I."/>
            <person name="Faro C."/>
            <person name="Guimaraes J.B."/>
            <person name="Mendonca D."/>
            <person name="Nobrega F."/>
            <person name="Rodrigues L."/>
            <person name="Saibo N.J.M."/>
            <person name="Varela M.C."/>
            <person name="Egas C."/>
            <person name="Matos J."/>
            <person name="Miguel C.M."/>
            <person name="Oliveira M.M."/>
            <person name="Ricardo C.P."/>
            <person name="Goncalves S."/>
        </authorList>
    </citation>
    <scope>NUCLEOTIDE SEQUENCE [LARGE SCALE GENOMIC DNA]</scope>
    <source>
        <strain evidence="6">cv. HL8</strain>
    </source>
</reference>
<dbReference type="PANTHER" id="PTHR22881">
    <property type="entry name" value="BROMODOMAIN CONTAINING PROTEIN"/>
    <property type="match status" value="1"/>
</dbReference>
<dbReference type="PANTHER" id="PTHR22881:SF26">
    <property type="entry name" value="BROMODOMAIN CONTAINING PROTEIN, EXPRESSED"/>
    <property type="match status" value="1"/>
</dbReference>
<dbReference type="Proteomes" id="UP000237347">
    <property type="component" value="Unassembled WGS sequence"/>
</dbReference>
<dbReference type="Gene3D" id="1.20.920.10">
    <property type="entry name" value="Bromodomain-like"/>
    <property type="match status" value="1"/>
</dbReference>
<comment type="caution">
    <text evidence="5">The sequence shown here is derived from an EMBL/GenBank/DDBJ whole genome shotgun (WGS) entry which is preliminary data.</text>
</comment>
<feature type="region of interest" description="Disordered" evidence="3">
    <location>
        <begin position="484"/>
        <end position="528"/>
    </location>
</feature>
<keyword evidence="6" id="KW-1185">Reference proteome</keyword>
<dbReference type="SUPFAM" id="SSF47370">
    <property type="entry name" value="Bromodomain"/>
    <property type="match status" value="1"/>
</dbReference>
<dbReference type="AlphaFoldDB" id="A0AAW0M757"/>
<dbReference type="InterPro" id="IPR036427">
    <property type="entry name" value="Bromodomain-like_sf"/>
</dbReference>
<dbReference type="InterPro" id="IPR051831">
    <property type="entry name" value="Bromodomain_contain_prot"/>
</dbReference>
<name>A0AAW0M757_QUESU</name>
<sequence>MAEEGGDVSEMGRRRSARIMALEEEKKRKMKMKMKMKKTEAEEVVEHKAGVLLHSQQQVHYQKHQHGLVSRTTAPFTTIRQYGRRRVCKRKRLQDVAATSLVYPSHQIGENRKYGGIVIRNGEPNPRATSSFLQQMPERRTLELVLDILQRRDTYAIFAQPVNPQEVEGYHKIIKQPMDFGTMRAKLQHGMYTSLAQFEALGIHELAQKVFRTLKTNPQNFGLEQEDAQVGNPKVNPEVLALKLDRCGNVNFGVSPKSRPCCFYGPSLRRNTKIDRPFRPRDGFETEKRQTCRPCTPFASGNEALVSSVYSAPKPIVHVTNADLDYKKSLMRFAKELGPMAQMVANRKLEQYLQIEASHNQSQSTPILPPAMTPNYQVPGPSLMQPPASLGGINKGKMPETRSVLHDFPWDLNVNACANMPLNIHSDPSKEQSTHTSSHRINIKDGANKGKMVCRDMSRMGLKRTYLRGMLPPSDRMRIGSNPPIENAHFNSTKGVKIGSPGEIADNRRKDGDFLVPNSKGKGKMVSTNDNKMDHLPGKTAHQNQSQQLGLGSRFPFAGKENMSSNTGNYGVTKMCSNYTNVEMMLMPESTQVGKQVQPSQLGELQSKLVDLISKSPYSDTSFLHPQAAKLLSQPITFLPCLGTQNEGGVYSAVQPSHLVGWSQHSNQSEFPNMQIQVNKDRDSDSGAILHQPSKLVAAQKMALLHAMSFYEKETPEGWQAAEASDAKKLDLALQL</sequence>
<evidence type="ECO:0000313" key="5">
    <source>
        <dbReference type="EMBL" id="KAK7858657.1"/>
    </source>
</evidence>
<evidence type="ECO:0000256" key="3">
    <source>
        <dbReference type="SAM" id="MobiDB-lite"/>
    </source>
</evidence>
<evidence type="ECO:0000256" key="2">
    <source>
        <dbReference type="PROSITE-ProRule" id="PRU00035"/>
    </source>
</evidence>
<protein>
    <submittedName>
        <fullName evidence="5">Bromodomain and phd finger-containing protein 3</fullName>
    </submittedName>
</protein>
<feature type="domain" description="Bromo" evidence="4">
    <location>
        <begin position="150"/>
        <end position="198"/>
    </location>
</feature>
<gene>
    <name evidence="5" type="primary">BRPF3_0</name>
    <name evidence="5" type="ORF">CFP56_011479</name>
</gene>